<keyword evidence="12" id="KW-0067">ATP-binding</keyword>
<evidence type="ECO:0000256" key="10">
    <source>
        <dbReference type="ARBA" id="ARBA00022806"/>
    </source>
</evidence>
<gene>
    <name evidence="19" type="ORF">B4U80_01206</name>
</gene>
<dbReference type="FunFam" id="3.40.50.300:FF:000138">
    <property type="entry name" value="DNA helicase"/>
    <property type="match status" value="1"/>
</dbReference>
<dbReference type="GO" id="GO:0016787">
    <property type="term" value="F:hydrolase activity"/>
    <property type="evidence" value="ECO:0007669"/>
    <property type="project" value="UniProtKB-KW"/>
</dbReference>
<evidence type="ECO:0000256" key="14">
    <source>
        <dbReference type="ARBA" id="ARBA00023242"/>
    </source>
</evidence>
<keyword evidence="14" id="KW-0539">Nucleus</keyword>
<dbReference type="Pfam" id="PF14551">
    <property type="entry name" value="MCM_N"/>
    <property type="match status" value="1"/>
</dbReference>
<dbReference type="SUPFAM" id="SSF50249">
    <property type="entry name" value="Nucleic acid-binding proteins"/>
    <property type="match status" value="1"/>
</dbReference>
<feature type="compositionally biased region" description="Low complexity" evidence="17">
    <location>
        <begin position="15"/>
        <end position="32"/>
    </location>
</feature>
<reference evidence="19 20" key="1">
    <citation type="journal article" date="2018" name="Gigascience">
        <title>Genomes of trombidid mites reveal novel predicted allergens and laterally-transferred genes associated with secondary metabolism.</title>
        <authorList>
            <person name="Dong X."/>
            <person name="Chaisiri K."/>
            <person name="Xia D."/>
            <person name="Armstrong S.D."/>
            <person name="Fang Y."/>
            <person name="Donnelly M.J."/>
            <person name="Kadowaki T."/>
            <person name="McGarry J.W."/>
            <person name="Darby A.C."/>
            <person name="Makepeace B.L."/>
        </authorList>
    </citation>
    <scope>NUCLEOTIDE SEQUENCE [LARGE SCALE GENOMIC DNA]</scope>
    <source>
        <strain evidence="19">UoL-UT</strain>
    </source>
</reference>
<dbReference type="Proteomes" id="UP000288716">
    <property type="component" value="Unassembled WGS sequence"/>
</dbReference>
<evidence type="ECO:0000256" key="4">
    <source>
        <dbReference type="ARBA" id="ARBA00018925"/>
    </source>
</evidence>
<comment type="caution">
    <text evidence="19">The sequence shown here is derived from an EMBL/GenBank/DDBJ whole genome shotgun (WGS) entry which is preliminary data.</text>
</comment>
<keyword evidence="15" id="KW-0131">Cell cycle</keyword>
<evidence type="ECO:0000256" key="5">
    <source>
        <dbReference type="ARBA" id="ARBA00022705"/>
    </source>
</evidence>
<dbReference type="GO" id="GO:0000727">
    <property type="term" value="P:double-strand break repair via break-induced replication"/>
    <property type="evidence" value="ECO:0007669"/>
    <property type="project" value="TreeGrafter"/>
</dbReference>
<keyword evidence="11" id="KW-0862">Zinc</keyword>
<dbReference type="GO" id="GO:0042555">
    <property type="term" value="C:MCM complex"/>
    <property type="evidence" value="ECO:0007669"/>
    <property type="project" value="InterPro"/>
</dbReference>
<dbReference type="InterPro" id="IPR012340">
    <property type="entry name" value="NA-bd_OB-fold"/>
</dbReference>
<dbReference type="InterPro" id="IPR001208">
    <property type="entry name" value="MCM_dom"/>
</dbReference>
<dbReference type="InterPro" id="IPR008045">
    <property type="entry name" value="MCM2"/>
</dbReference>
<feature type="region of interest" description="Disordered" evidence="17">
    <location>
        <begin position="1"/>
        <end position="95"/>
    </location>
</feature>
<keyword evidence="5" id="KW-0235">DNA replication</keyword>
<organism evidence="19 20">
    <name type="scientific">Leptotrombidium deliense</name>
    <dbReference type="NCBI Taxonomy" id="299467"/>
    <lineage>
        <taxon>Eukaryota</taxon>
        <taxon>Metazoa</taxon>
        <taxon>Ecdysozoa</taxon>
        <taxon>Arthropoda</taxon>
        <taxon>Chelicerata</taxon>
        <taxon>Arachnida</taxon>
        <taxon>Acari</taxon>
        <taxon>Acariformes</taxon>
        <taxon>Trombidiformes</taxon>
        <taxon>Prostigmata</taxon>
        <taxon>Anystina</taxon>
        <taxon>Parasitengona</taxon>
        <taxon>Trombiculoidea</taxon>
        <taxon>Trombiculidae</taxon>
        <taxon>Leptotrombidium</taxon>
    </lineage>
</organism>
<dbReference type="EC" id="3.6.4.12" evidence="3"/>
<dbReference type="SUPFAM" id="SSF52540">
    <property type="entry name" value="P-loop containing nucleoside triphosphate hydrolases"/>
    <property type="match status" value="1"/>
</dbReference>
<dbReference type="Pfam" id="PF00493">
    <property type="entry name" value="MCM"/>
    <property type="match status" value="1"/>
</dbReference>
<dbReference type="PANTHER" id="PTHR11630">
    <property type="entry name" value="DNA REPLICATION LICENSING FACTOR MCM FAMILY MEMBER"/>
    <property type="match status" value="1"/>
</dbReference>
<evidence type="ECO:0000256" key="1">
    <source>
        <dbReference type="ARBA" id="ARBA00004123"/>
    </source>
</evidence>
<sequence length="912" mass="103512">MSEDSMVNRIMNGEPQSPQSPASRYSSAPSSPLRQFQEPEDAVADDADDIRVEDLMSEEEGNQGEAENARRGQRIGLEDEEDDGEDLFGGNMEDDYRPIPELDVYDVKDIDDADVSDISFGDRIAAEREMKARDRAERTGDMRRGIFDSSSELDDIRATRAAKKLRHLAEKATEEYQHFENIENLEDTRGLSVREWVVQIAPKREIYNRFKNFLRTYVDERGKNLFREKIRQMSEENKQSFELDYNILATEEQVLAFFLPEAPTEMLNIFNEAAKEVVLSIFPAYERIHKEIFVRITDLPLIEDIRTLRQLHLNQLIRTHGVVTATTSVLPQLRIIKYDCSKCRFVLGPFFQTQDTEVRPGSCPECQSTGPFSINMEETVYQNYQRITLQESPGMVSAGRIPRCKEAILLGDLCDACHPGDEIELTGVYTNSYDGSLNVANGFPVFSTVIIANHVKNNEETFGVLTDEDIKEIVKLSQNTDIADRIIASIAPSIYGHKDVKRAIALSLFGGVSKDPGQKHRVRGDINILICGDPGTAKSQFLKYVQKCAPRAVFTTGQGASSVGLTAFVKKSPVTKEWTLEAGALVLADKGVCLIDEFDKMSDRDRTSIHEAMEQQSISISKAGIVSSLQARCAVIAASNPIGGRYDSSMTFGENVDLTEPIISRFDILCIVKDTVDPVADELLAKFVVRSHAKHHPHITNEEMERFGDCGFDAEDPNVELIPQEMLKKYIMYAKERIHPKLNNIDKERVAKLYSEIRRESLITGSIPITVRHIESIIRCSEAHAKMHLRDYVKQEDVDLAIQVILESFIDTQKFSVMKTMRNTFSRYLARQSPMELVMYMLKQITREELSCRRNEPDGSALKEIEFSEKELVLRAKRIDVHNLNQFYKSSLFSANGYVYDSKRKMIIQRLY</sequence>
<dbReference type="InterPro" id="IPR059098">
    <property type="entry name" value="WHD_MCM2"/>
</dbReference>
<evidence type="ECO:0000313" key="19">
    <source>
        <dbReference type="EMBL" id="RWS29807.1"/>
    </source>
</evidence>
<evidence type="ECO:0000256" key="11">
    <source>
        <dbReference type="ARBA" id="ARBA00022833"/>
    </source>
</evidence>
<dbReference type="InterPro" id="IPR041562">
    <property type="entry name" value="MCM_lid"/>
</dbReference>
<dbReference type="Gene3D" id="2.20.28.10">
    <property type="match status" value="1"/>
</dbReference>
<evidence type="ECO:0000256" key="17">
    <source>
        <dbReference type="SAM" id="MobiDB-lite"/>
    </source>
</evidence>
<dbReference type="OrthoDB" id="844at2759"/>
<dbReference type="InterPro" id="IPR031327">
    <property type="entry name" value="MCM"/>
</dbReference>
<keyword evidence="7" id="KW-0547">Nucleotide-binding</keyword>
<dbReference type="PROSITE" id="PS50051">
    <property type="entry name" value="MCM_2"/>
    <property type="match status" value="1"/>
</dbReference>
<dbReference type="Pfam" id="PF17855">
    <property type="entry name" value="MCM_lid"/>
    <property type="match status" value="1"/>
</dbReference>
<dbReference type="PRINTS" id="PR01658">
    <property type="entry name" value="MCMPROTEIN2"/>
</dbReference>
<dbReference type="GO" id="GO:0017116">
    <property type="term" value="F:single-stranded DNA helicase activity"/>
    <property type="evidence" value="ECO:0007669"/>
    <property type="project" value="TreeGrafter"/>
</dbReference>
<dbReference type="Pfam" id="PF12619">
    <property type="entry name" value="MCM2_N"/>
    <property type="match status" value="1"/>
</dbReference>
<keyword evidence="9" id="KW-0378">Hydrolase</keyword>
<proteinExistence type="inferred from homology"/>
<dbReference type="GO" id="GO:0005634">
    <property type="term" value="C:nucleus"/>
    <property type="evidence" value="ECO:0007669"/>
    <property type="project" value="UniProtKB-SubCell"/>
</dbReference>
<dbReference type="Gene3D" id="3.40.50.300">
    <property type="entry name" value="P-loop containing nucleotide triphosphate hydrolases"/>
    <property type="match status" value="1"/>
</dbReference>
<comment type="subcellular location">
    <subcellularLocation>
        <location evidence="1">Nucleus</location>
    </subcellularLocation>
</comment>
<dbReference type="EMBL" id="NCKV01000762">
    <property type="protein sequence ID" value="RWS29807.1"/>
    <property type="molecule type" value="Genomic_DNA"/>
</dbReference>
<keyword evidence="6" id="KW-0479">Metal-binding</keyword>
<evidence type="ECO:0000256" key="2">
    <source>
        <dbReference type="ARBA" id="ARBA00008010"/>
    </source>
</evidence>
<dbReference type="Gene3D" id="2.40.50.140">
    <property type="entry name" value="Nucleic acid-binding proteins"/>
    <property type="match status" value="1"/>
</dbReference>
<comment type="similarity">
    <text evidence="2">Belongs to the MCM family.</text>
</comment>
<dbReference type="GO" id="GO:0043138">
    <property type="term" value="F:3'-5' DNA helicase activity"/>
    <property type="evidence" value="ECO:0007669"/>
    <property type="project" value="TreeGrafter"/>
</dbReference>
<dbReference type="Gene3D" id="3.30.1640.10">
    <property type="entry name" value="mini-chromosome maintenance (MCM) complex, chain A, domain 1"/>
    <property type="match status" value="1"/>
</dbReference>
<dbReference type="InterPro" id="IPR033762">
    <property type="entry name" value="MCM_OB"/>
</dbReference>
<evidence type="ECO:0000256" key="3">
    <source>
        <dbReference type="ARBA" id="ARBA00012551"/>
    </source>
</evidence>
<evidence type="ECO:0000313" key="20">
    <source>
        <dbReference type="Proteomes" id="UP000288716"/>
    </source>
</evidence>
<keyword evidence="10" id="KW-0347">Helicase</keyword>
<evidence type="ECO:0000256" key="13">
    <source>
        <dbReference type="ARBA" id="ARBA00023125"/>
    </source>
</evidence>
<dbReference type="GO" id="GO:0003697">
    <property type="term" value="F:single-stranded DNA binding"/>
    <property type="evidence" value="ECO:0007669"/>
    <property type="project" value="TreeGrafter"/>
</dbReference>
<dbReference type="Pfam" id="PF23669">
    <property type="entry name" value="WHD_MCM2"/>
    <property type="match status" value="1"/>
</dbReference>
<evidence type="ECO:0000256" key="8">
    <source>
        <dbReference type="ARBA" id="ARBA00022771"/>
    </source>
</evidence>
<dbReference type="FunFam" id="2.20.28.10:FF:000002">
    <property type="entry name" value="DNA helicase"/>
    <property type="match status" value="1"/>
</dbReference>
<dbReference type="InterPro" id="IPR027925">
    <property type="entry name" value="MCM_N"/>
</dbReference>
<dbReference type="VEuPathDB" id="VectorBase:LDEU002232"/>
<dbReference type="PANTHER" id="PTHR11630:SF44">
    <property type="entry name" value="DNA REPLICATION LICENSING FACTOR MCM2"/>
    <property type="match status" value="1"/>
</dbReference>
<dbReference type="Pfam" id="PF17207">
    <property type="entry name" value="MCM_OB"/>
    <property type="match status" value="1"/>
</dbReference>
<evidence type="ECO:0000256" key="12">
    <source>
        <dbReference type="ARBA" id="ARBA00022840"/>
    </source>
</evidence>
<keyword evidence="20" id="KW-1185">Reference proteome</keyword>
<feature type="domain" description="MCM C-terminal AAA(+) ATPase" evidence="18">
    <location>
        <begin position="482"/>
        <end position="688"/>
    </location>
</feature>
<dbReference type="CDD" id="cd17753">
    <property type="entry name" value="MCM2"/>
    <property type="match status" value="1"/>
</dbReference>
<keyword evidence="8" id="KW-0863">Zinc-finger</keyword>
<evidence type="ECO:0000256" key="16">
    <source>
        <dbReference type="ARBA" id="ARBA00074927"/>
    </source>
</evidence>
<dbReference type="AlphaFoldDB" id="A0A443SQL6"/>
<dbReference type="STRING" id="299467.A0A443SQL6"/>
<accession>A0A443SQL6</accession>
<dbReference type="InterPro" id="IPR027417">
    <property type="entry name" value="P-loop_NTPase"/>
</dbReference>
<dbReference type="GO" id="GO:0008270">
    <property type="term" value="F:zinc ion binding"/>
    <property type="evidence" value="ECO:0007669"/>
    <property type="project" value="UniProtKB-KW"/>
</dbReference>
<dbReference type="PROSITE" id="PS00847">
    <property type="entry name" value="MCM_1"/>
    <property type="match status" value="1"/>
</dbReference>
<dbReference type="GO" id="GO:0005524">
    <property type="term" value="F:ATP binding"/>
    <property type="evidence" value="ECO:0007669"/>
    <property type="project" value="UniProtKB-KW"/>
</dbReference>
<evidence type="ECO:0000256" key="15">
    <source>
        <dbReference type="ARBA" id="ARBA00023306"/>
    </source>
</evidence>
<dbReference type="InterPro" id="IPR018525">
    <property type="entry name" value="MCM_CS"/>
</dbReference>
<name>A0A443SQL6_9ACAR</name>
<evidence type="ECO:0000259" key="18">
    <source>
        <dbReference type="PROSITE" id="PS50051"/>
    </source>
</evidence>
<protein>
    <recommendedName>
        <fullName evidence="4">DNA replication licensing factor MCM2</fullName>
        <ecNumber evidence="3">3.6.4.12</ecNumber>
    </recommendedName>
    <alternativeName>
        <fullName evidence="16">DNA replication licensing factor mcm2</fullName>
    </alternativeName>
</protein>
<evidence type="ECO:0000256" key="7">
    <source>
        <dbReference type="ARBA" id="ARBA00022741"/>
    </source>
</evidence>
<dbReference type="PRINTS" id="PR01657">
    <property type="entry name" value="MCMFAMILY"/>
</dbReference>
<feature type="compositionally biased region" description="Acidic residues" evidence="17">
    <location>
        <begin position="38"/>
        <end position="48"/>
    </location>
</feature>
<dbReference type="SMART" id="SM00350">
    <property type="entry name" value="MCM"/>
    <property type="match status" value="1"/>
</dbReference>
<keyword evidence="13" id="KW-0238">DNA-binding</keyword>
<dbReference type="GO" id="GO:1902975">
    <property type="term" value="P:mitotic DNA replication initiation"/>
    <property type="evidence" value="ECO:0007669"/>
    <property type="project" value="TreeGrafter"/>
</dbReference>
<evidence type="ECO:0000256" key="6">
    <source>
        <dbReference type="ARBA" id="ARBA00022723"/>
    </source>
</evidence>
<evidence type="ECO:0000256" key="9">
    <source>
        <dbReference type="ARBA" id="ARBA00022801"/>
    </source>
</evidence>